<dbReference type="Pfam" id="PF01311">
    <property type="entry name" value="Bac_export_1"/>
    <property type="match status" value="1"/>
</dbReference>
<feature type="transmembrane region" description="Helical" evidence="7">
    <location>
        <begin position="122"/>
        <end position="140"/>
    </location>
</feature>
<dbReference type="InterPro" id="IPR002010">
    <property type="entry name" value="T3SS_IM_R"/>
</dbReference>
<accession>A0A0N8KDS5</accession>
<evidence type="ECO:0000256" key="3">
    <source>
        <dbReference type="ARBA" id="ARBA00022475"/>
    </source>
</evidence>
<feature type="transmembrane region" description="Helical" evidence="7">
    <location>
        <begin position="61"/>
        <end position="80"/>
    </location>
</feature>
<keyword evidence="8" id="KW-0282">Flagellum</keyword>
<keyword evidence="3" id="KW-1003">Cell membrane</keyword>
<keyword evidence="4 7" id="KW-0812">Transmembrane</keyword>
<keyword evidence="8" id="KW-0966">Cell projection</keyword>
<reference evidence="9 11" key="2">
    <citation type="submission" date="2016-08" db="EMBL/GenBank/DDBJ databases">
        <authorList>
            <person name="Varghese N."/>
            <person name="Submissions Spin"/>
        </authorList>
    </citation>
    <scope>NUCLEOTIDE SEQUENCE [LARGE SCALE GENOMIC DNA]</scope>
    <source>
        <strain evidence="9 11">HL-109</strain>
    </source>
</reference>
<feature type="transmembrane region" description="Helical" evidence="7">
    <location>
        <begin position="92"/>
        <end position="116"/>
    </location>
</feature>
<feature type="transmembrane region" description="Helical" evidence="7">
    <location>
        <begin position="6"/>
        <end position="26"/>
    </location>
</feature>
<dbReference type="PANTHER" id="PTHR30065:SF8">
    <property type="entry name" value="FLAGELLAR BIOSYNTHETIC PROTEIN FLIR"/>
    <property type="match status" value="1"/>
</dbReference>
<evidence type="ECO:0000256" key="1">
    <source>
        <dbReference type="ARBA" id="ARBA00004651"/>
    </source>
</evidence>
<organism evidence="8 10">
    <name type="scientific">Saliniramus fredricksonii</name>
    <dbReference type="NCBI Taxonomy" id="1653334"/>
    <lineage>
        <taxon>Bacteria</taxon>
        <taxon>Pseudomonadati</taxon>
        <taxon>Pseudomonadota</taxon>
        <taxon>Alphaproteobacteria</taxon>
        <taxon>Hyphomicrobiales</taxon>
        <taxon>Salinarimonadaceae</taxon>
        <taxon>Saliniramus</taxon>
    </lineage>
</organism>
<comment type="subcellular location">
    <subcellularLocation>
        <location evidence="1">Cell membrane</location>
        <topology evidence="1">Multi-pass membrane protein</topology>
    </subcellularLocation>
</comment>
<keyword evidence="8" id="KW-0969">Cilium</keyword>
<comment type="caution">
    <text evidence="8">The sequence shown here is derived from an EMBL/GenBank/DDBJ whole genome shotgun (WGS) entry which is preliminary data.</text>
</comment>
<evidence type="ECO:0000256" key="4">
    <source>
        <dbReference type="ARBA" id="ARBA00022692"/>
    </source>
</evidence>
<evidence type="ECO:0000256" key="5">
    <source>
        <dbReference type="ARBA" id="ARBA00022989"/>
    </source>
</evidence>
<dbReference type="RefSeq" id="WP_108721789.1">
    <property type="nucleotide sequence ID" value="NZ_FMBM01000001.1"/>
</dbReference>
<keyword evidence="5 7" id="KW-1133">Transmembrane helix</keyword>
<dbReference type="GO" id="GO:0005886">
    <property type="term" value="C:plasma membrane"/>
    <property type="evidence" value="ECO:0007669"/>
    <property type="project" value="UniProtKB-SubCell"/>
</dbReference>
<dbReference type="STRING" id="1653334.GA0071312_0640"/>
<dbReference type="PANTHER" id="PTHR30065">
    <property type="entry name" value="FLAGELLAR BIOSYNTHETIC PROTEIN FLIR"/>
    <property type="match status" value="1"/>
</dbReference>
<dbReference type="AlphaFoldDB" id="A0A0N8KDS5"/>
<protein>
    <submittedName>
        <fullName evidence="8">Flagellar biosynthetic protein FliR</fullName>
    </submittedName>
</protein>
<feature type="transmembrane region" description="Helical" evidence="7">
    <location>
        <begin position="211"/>
        <end position="232"/>
    </location>
</feature>
<evidence type="ECO:0000313" key="10">
    <source>
        <dbReference type="Proteomes" id="UP000050497"/>
    </source>
</evidence>
<dbReference type="EMBL" id="LJSX01000029">
    <property type="protein sequence ID" value="KPQ09354.1"/>
    <property type="molecule type" value="Genomic_DNA"/>
</dbReference>
<feature type="transmembrane region" description="Helical" evidence="7">
    <location>
        <begin position="179"/>
        <end position="199"/>
    </location>
</feature>
<keyword evidence="11" id="KW-1185">Reference proteome</keyword>
<comment type="similarity">
    <text evidence="2">Belongs to the FliR/MopE/SpaR family.</text>
</comment>
<dbReference type="PRINTS" id="PR00953">
    <property type="entry name" value="TYPE3IMRPROT"/>
</dbReference>
<keyword evidence="6 7" id="KW-0472">Membrane</keyword>
<evidence type="ECO:0000313" key="11">
    <source>
        <dbReference type="Proteomes" id="UP000182800"/>
    </source>
</evidence>
<sequence>MSLISTDMILATFVVFCRVGACLMIMPGFSSARIPVQVRLFVVIGLSLAMSPMLMPDIMPAIAGTGLAGLVGLIVTESLIGAQFGLVGRLFFLALQTIGQAIAMFMGFGMMAGVAIDEPDPVPALTSFMMLSATALLFITDQHWEIIRGLTGTYVLLPPMGGFDAQFSLIRIADTLAEAFVLALQIASPFLVFSFLLNFAMGVMNKMIPQVPVYFISLPYMIMGGLLIFYFLSDEIFVLFNQRFGAWLAGG</sequence>
<proteinExistence type="inferred from homology"/>
<dbReference type="GO" id="GO:0006605">
    <property type="term" value="P:protein targeting"/>
    <property type="evidence" value="ECO:0007669"/>
    <property type="project" value="InterPro"/>
</dbReference>
<name>A0A0N8KDS5_9HYPH</name>
<evidence type="ECO:0000313" key="9">
    <source>
        <dbReference type="EMBL" id="SCC79042.1"/>
    </source>
</evidence>
<dbReference type="OrthoDB" id="9779817at2"/>
<reference evidence="8 10" key="1">
    <citation type="submission" date="2015-09" db="EMBL/GenBank/DDBJ databases">
        <title>Identification and resolution of microdiversity through metagenomic sequencing of parallel consortia.</title>
        <authorList>
            <person name="Nelson W.C."/>
            <person name="Romine M.F."/>
            <person name="Lindemann S.R."/>
        </authorList>
    </citation>
    <scope>NUCLEOTIDE SEQUENCE [LARGE SCALE GENOMIC DNA]</scope>
    <source>
        <strain evidence="8">HL-109</strain>
    </source>
</reference>
<dbReference type="Proteomes" id="UP000182800">
    <property type="component" value="Unassembled WGS sequence"/>
</dbReference>
<gene>
    <name evidence="8" type="primary">fliR-2</name>
    <name evidence="9" type="ORF">GA0071312_0640</name>
    <name evidence="8" type="ORF">HLUCCO17_15275</name>
</gene>
<dbReference type="EMBL" id="FMBM01000001">
    <property type="protein sequence ID" value="SCC79042.1"/>
    <property type="molecule type" value="Genomic_DNA"/>
</dbReference>
<evidence type="ECO:0000256" key="6">
    <source>
        <dbReference type="ARBA" id="ARBA00023136"/>
    </source>
</evidence>
<evidence type="ECO:0000256" key="7">
    <source>
        <dbReference type="SAM" id="Phobius"/>
    </source>
</evidence>
<dbReference type="Proteomes" id="UP000050497">
    <property type="component" value="Unassembled WGS sequence"/>
</dbReference>
<feature type="transmembrane region" description="Helical" evidence="7">
    <location>
        <begin position="38"/>
        <end position="55"/>
    </location>
</feature>
<evidence type="ECO:0000256" key="2">
    <source>
        <dbReference type="ARBA" id="ARBA00009772"/>
    </source>
</evidence>
<evidence type="ECO:0000313" key="8">
    <source>
        <dbReference type="EMBL" id="KPQ09354.1"/>
    </source>
</evidence>